<evidence type="ECO:0000256" key="2">
    <source>
        <dbReference type="PIRNR" id="PIRNR006276"/>
    </source>
</evidence>
<protein>
    <recommendedName>
        <fullName evidence="2">Universal stress protein</fullName>
    </recommendedName>
</protein>
<dbReference type="SUPFAM" id="SSF52402">
    <property type="entry name" value="Adenine nucleotide alpha hydrolases-like"/>
    <property type="match status" value="1"/>
</dbReference>
<dbReference type="Proteomes" id="UP000316798">
    <property type="component" value="Chromosome"/>
</dbReference>
<evidence type="ECO:0000256" key="1">
    <source>
        <dbReference type="ARBA" id="ARBA00008791"/>
    </source>
</evidence>
<dbReference type="OrthoDB" id="8547832at2"/>
<dbReference type="EMBL" id="CP035503">
    <property type="protein sequence ID" value="QDL36500.1"/>
    <property type="molecule type" value="Genomic_DNA"/>
</dbReference>
<dbReference type="PIRSF" id="PIRSF006276">
    <property type="entry name" value="UspA"/>
    <property type="match status" value="1"/>
</dbReference>
<name>A0A515D7V7_9BURK</name>
<gene>
    <name evidence="4" type="ORF">EUB48_03715</name>
</gene>
<evidence type="ECO:0000313" key="4">
    <source>
        <dbReference type="EMBL" id="QDL36500.1"/>
    </source>
</evidence>
<organism evidence="4 5">
    <name type="scientific">Rhodoferax sediminis</name>
    <dbReference type="NCBI Taxonomy" id="2509614"/>
    <lineage>
        <taxon>Bacteria</taxon>
        <taxon>Pseudomonadati</taxon>
        <taxon>Pseudomonadota</taxon>
        <taxon>Betaproteobacteria</taxon>
        <taxon>Burkholderiales</taxon>
        <taxon>Comamonadaceae</taxon>
        <taxon>Rhodoferax</taxon>
    </lineage>
</organism>
<dbReference type="PANTHER" id="PTHR46268">
    <property type="entry name" value="STRESS RESPONSE PROTEIN NHAX"/>
    <property type="match status" value="1"/>
</dbReference>
<dbReference type="KEGG" id="rhf:EUB48_03715"/>
<dbReference type="GO" id="GO:0005737">
    <property type="term" value="C:cytoplasm"/>
    <property type="evidence" value="ECO:0007669"/>
    <property type="project" value="UniProtKB-SubCell"/>
</dbReference>
<dbReference type="InterPro" id="IPR006016">
    <property type="entry name" value="UspA"/>
</dbReference>
<dbReference type="PANTHER" id="PTHR46268:SF6">
    <property type="entry name" value="UNIVERSAL STRESS PROTEIN UP12"/>
    <property type="match status" value="1"/>
</dbReference>
<proteinExistence type="inferred from homology"/>
<dbReference type="RefSeq" id="WP_142817674.1">
    <property type="nucleotide sequence ID" value="NZ_CP035503.1"/>
</dbReference>
<sequence length="157" mass="17171">MYQHILVPIDGSKTAEQGLREAIRLAVDQKARLRLLYVLDDFSMLVELSSVTSFDASLQKLRDYGQQLLSGAQKLASESGVQASPVLREIIEGRIANTVVDEARTSACDLIVMGTHGRRGFSRMALGSDADLVVRMSPVPVLLVRQNSRDGRAEASE</sequence>
<evidence type="ECO:0000259" key="3">
    <source>
        <dbReference type="Pfam" id="PF00582"/>
    </source>
</evidence>
<keyword evidence="2" id="KW-0963">Cytoplasm</keyword>
<dbReference type="InterPro" id="IPR014729">
    <property type="entry name" value="Rossmann-like_a/b/a_fold"/>
</dbReference>
<dbReference type="InterPro" id="IPR006015">
    <property type="entry name" value="Universal_stress_UspA"/>
</dbReference>
<reference evidence="4 5" key="1">
    <citation type="submission" date="2019-01" db="EMBL/GenBank/DDBJ databases">
        <title>Genomic insights into a novel species Rhodoferax sp.</title>
        <authorList>
            <person name="Jin L."/>
        </authorList>
    </citation>
    <scope>NUCLEOTIDE SEQUENCE [LARGE SCALE GENOMIC DNA]</scope>
    <source>
        <strain evidence="4 5">CHu59-6-5</strain>
    </source>
</reference>
<evidence type="ECO:0000313" key="5">
    <source>
        <dbReference type="Proteomes" id="UP000316798"/>
    </source>
</evidence>
<dbReference type="CDD" id="cd00293">
    <property type="entry name" value="USP-like"/>
    <property type="match status" value="1"/>
</dbReference>
<dbReference type="Pfam" id="PF00582">
    <property type="entry name" value="Usp"/>
    <property type="match status" value="1"/>
</dbReference>
<dbReference type="AlphaFoldDB" id="A0A515D7V7"/>
<dbReference type="Gene3D" id="3.40.50.620">
    <property type="entry name" value="HUPs"/>
    <property type="match status" value="1"/>
</dbReference>
<feature type="domain" description="UspA" evidence="3">
    <location>
        <begin position="1"/>
        <end position="145"/>
    </location>
</feature>
<comment type="subcellular location">
    <subcellularLocation>
        <location evidence="2">Cytoplasm</location>
    </subcellularLocation>
</comment>
<accession>A0A515D7V7</accession>
<keyword evidence="5" id="KW-1185">Reference proteome</keyword>
<comment type="similarity">
    <text evidence="1 2">Belongs to the universal stress protein A family.</text>
</comment>
<dbReference type="PRINTS" id="PR01438">
    <property type="entry name" value="UNVRSLSTRESS"/>
</dbReference>